<keyword evidence="5 10" id="KW-0812">Transmembrane</keyword>
<protein>
    <submittedName>
        <fullName evidence="11">Acyltransferase</fullName>
    </submittedName>
</protein>
<keyword evidence="4 9" id="KW-0808">Transferase</keyword>
<dbReference type="RefSeq" id="WP_100705975.1">
    <property type="nucleotide sequence ID" value="NZ_NPDL01000003.1"/>
</dbReference>
<dbReference type="AlphaFoldDB" id="A0A2M9XES8"/>
<evidence type="ECO:0000313" key="11">
    <source>
        <dbReference type="EMBL" id="PJZ26183.1"/>
    </source>
</evidence>
<evidence type="ECO:0000256" key="9">
    <source>
        <dbReference type="PIRNR" id="PIRNR016636"/>
    </source>
</evidence>
<dbReference type="GO" id="GO:0016746">
    <property type="term" value="F:acyltransferase activity"/>
    <property type="evidence" value="ECO:0007669"/>
    <property type="project" value="UniProtKB-KW"/>
</dbReference>
<dbReference type="GO" id="GO:0005886">
    <property type="term" value="C:plasma membrane"/>
    <property type="evidence" value="ECO:0007669"/>
    <property type="project" value="UniProtKB-SubCell"/>
</dbReference>
<dbReference type="InterPro" id="IPR004299">
    <property type="entry name" value="MBOAT_fam"/>
</dbReference>
<keyword evidence="7 9" id="KW-0472">Membrane</keyword>
<accession>A0A2M9XES8</accession>
<feature type="transmembrane region" description="Helical" evidence="10">
    <location>
        <begin position="77"/>
        <end position="98"/>
    </location>
</feature>
<feature type="transmembrane region" description="Helical" evidence="10">
    <location>
        <begin position="152"/>
        <end position="169"/>
    </location>
</feature>
<dbReference type="PIRSF" id="PIRSF500217">
    <property type="entry name" value="AlgI"/>
    <property type="match status" value="1"/>
</dbReference>
<evidence type="ECO:0000256" key="5">
    <source>
        <dbReference type="ARBA" id="ARBA00022692"/>
    </source>
</evidence>
<evidence type="ECO:0000313" key="12">
    <source>
        <dbReference type="Proteomes" id="UP000232196"/>
    </source>
</evidence>
<dbReference type="InterPro" id="IPR051085">
    <property type="entry name" value="MB_O-acyltransferase"/>
</dbReference>
<dbReference type="PIRSF" id="PIRSF016636">
    <property type="entry name" value="AlgI_DltB"/>
    <property type="match status" value="1"/>
</dbReference>
<dbReference type="PANTHER" id="PTHR13285:SF23">
    <property type="entry name" value="TEICHOIC ACID D-ALANYLTRANSFERASE"/>
    <property type="match status" value="1"/>
</dbReference>
<keyword evidence="12" id="KW-1185">Reference proteome</keyword>
<evidence type="ECO:0000256" key="8">
    <source>
        <dbReference type="ARBA" id="ARBA00023315"/>
    </source>
</evidence>
<dbReference type="InterPro" id="IPR024194">
    <property type="entry name" value="Ac/AlaTfrase_AlgI/DltB"/>
</dbReference>
<comment type="subcellular location">
    <subcellularLocation>
        <location evidence="1">Cell membrane</location>
        <topology evidence="1">Multi-pass membrane protein</topology>
    </subcellularLocation>
</comment>
<feature type="transmembrane region" description="Helical" evidence="10">
    <location>
        <begin position="39"/>
        <end position="65"/>
    </location>
</feature>
<keyword evidence="6 10" id="KW-1133">Transmembrane helix</keyword>
<comment type="caution">
    <text evidence="11">The sequence shown here is derived from an EMBL/GenBank/DDBJ whole genome shotgun (WGS) entry which is preliminary data.</text>
</comment>
<keyword evidence="8 9" id="KW-0012">Acyltransferase</keyword>
<feature type="transmembrane region" description="Helical" evidence="10">
    <location>
        <begin position="363"/>
        <end position="384"/>
    </location>
</feature>
<evidence type="ECO:0000256" key="2">
    <source>
        <dbReference type="ARBA" id="ARBA00010323"/>
    </source>
</evidence>
<sequence length="472" mass="54615">MLFNSLPYLALFSLTFLLYWSLPQKGRKPLLLVSSLLFYFYSGAAFSIHFLLVIAVNFYFSLKLWKNKREGKSTSKLLTWIIVLNFVNLAFFKYFYFFLDSLDFFTGSLQFSEFGKGIHIPLPLAISFYTFQLIALQVDIHRDHVPERISSIDYFLFILFFPQLIAGPIMRTTDFLPKLDKPAIDFNRVQWGIFLILSGLFKKVVIADNISGIISGIYQHPGEYNFFSLYLVTFGFACQVYCDFSGYTDMARGSAYLLGYEIPENFRGPFLSPSFREFWGRWHVTLSTWLRDYLYIPLGGSRGGFWRTQANSMITMTLGGLWHGANFGYVIWGAYLGLILGAERFFSPGDPKKEEEPRGWKRFWKVALIIHLFAISGIFFRTAAAGKNSLSLAWDYFTGFLNIIGGKALVRWEELAAFILFTFLWNAVQYYPSIREKIQIRFRWLLPSFSFVILLLMGIFGDGGGEFIYFQF</sequence>
<dbReference type="PANTHER" id="PTHR13285">
    <property type="entry name" value="ACYLTRANSFERASE"/>
    <property type="match status" value="1"/>
</dbReference>
<evidence type="ECO:0000256" key="10">
    <source>
        <dbReference type="SAM" id="Phobius"/>
    </source>
</evidence>
<dbReference type="EMBL" id="NPDN01000003">
    <property type="protein sequence ID" value="PJZ26183.1"/>
    <property type="molecule type" value="Genomic_DNA"/>
</dbReference>
<dbReference type="Proteomes" id="UP000232196">
    <property type="component" value="Unassembled WGS sequence"/>
</dbReference>
<keyword evidence="3 9" id="KW-1003">Cell membrane</keyword>
<organism evidence="11 12">
    <name type="scientific">Leptospira hartskeerlii</name>
    <dbReference type="NCBI Taxonomy" id="2023177"/>
    <lineage>
        <taxon>Bacteria</taxon>
        <taxon>Pseudomonadati</taxon>
        <taxon>Spirochaetota</taxon>
        <taxon>Spirochaetia</taxon>
        <taxon>Leptospirales</taxon>
        <taxon>Leptospiraceae</taxon>
        <taxon>Leptospira</taxon>
    </lineage>
</organism>
<gene>
    <name evidence="11" type="ORF">CH357_06690</name>
</gene>
<name>A0A2M9XES8_9LEPT</name>
<reference evidence="11 12" key="1">
    <citation type="submission" date="2017-07" db="EMBL/GenBank/DDBJ databases">
        <title>Leptospira spp. isolated from tropical soils.</title>
        <authorList>
            <person name="Thibeaux R."/>
            <person name="Iraola G."/>
            <person name="Ferres I."/>
            <person name="Bierque E."/>
            <person name="Girault D."/>
            <person name="Soupe-Gilbert M.-E."/>
            <person name="Picardeau M."/>
            <person name="Goarant C."/>
        </authorList>
    </citation>
    <scope>NUCLEOTIDE SEQUENCE [LARGE SCALE GENOMIC DNA]</scope>
    <source>
        <strain evidence="11 12">MCA1-C-A1</strain>
    </source>
</reference>
<dbReference type="GO" id="GO:0042121">
    <property type="term" value="P:alginic acid biosynthetic process"/>
    <property type="evidence" value="ECO:0007669"/>
    <property type="project" value="InterPro"/>
</dbReference>
<dbReference type="InterPro" id="IPR028362">
    <property type="entry name" value="AlgI"/>
</dbReference>
<feature type="transmembrane region" description="Helical" evidence="10">
    <location>
        <begin position="415"/>
        <end position="432"/>
    </location>
</feature>
<proteinExistence type="inferred from homology"/>
<dbReference type="OrthoDB" id="342391at2"/>
<comment type="similarity">
    <text evidence="2 9">Belongs to the membrane-bound acyltransferase family.</text>
</comment>
<evidence type="ECO:0000256" key="6">
    <source>
        <dbReference type="ARBA" id="ARBA00022989"/>
    </source>
</evidence>
<evidence type="ECO:0000256" key="1">
    <source>
        <dbReference type="ARBA" id="ARBA00004651"/>
    </source>
</evidence>
<feature type="transmembrane region" description="Helical" evidence="10">
    <location>
        <begin position="227"/>
        <end position="247"/>
    </location>
</feature>
<feature type="transmembrane region" description="Helical" evidence="10">
    <location>
        <begin position="118"/>
        <end position="140"/>
    </location>
</feature>
<feature type="transmembrane region" description="Helical" evidence="10">
    <location>
        <begin position="189"/>
        <end position="206"/>
    </location>
</feature>
<evidence type="ECO:0000256" key="4">
    <source>
        <dbReference type="ARBA" id="ARBA00022679"/>
    </source>
</evidence>
<dbReference type="Pfam" id="PF03062">
    <property type="entry name" value="MBOAT"/>
    <property type="match status" value="1"/>
</dbReference>
<feature type="transmembrane region" description="Helical" evidence="10">
    <location>
        <begin position="321"/>
        <end position="342"/>
    </location>
</feature>
<evidence type="ECO:0000256" key="7">
    <source>
        <dbReference type="ARBA" id="ARBA00023136"/>
    </source>
</evidence>
<feature type="transmembrane region" description="Helical" evidence="10">
    <location>
        <begin position="444"/>
        <end position="461"/>
    </location>
</feature>
<evidence type="ECO:0000256" key="3">
    <source>
        <dbReference type="ARBA" id="ARBA00022475"/>
    </source>
</evidence>